<dbReference type="Proteomes" id="UP000761380">
    <property type="component" value="Unassembled WGS sequence"/>
</dbReference>
<protein>
    <submittedName>
        <fullName evidence="1">Uncharacterized protein</fullName>
    </submittedName>
</protein>
<dbReference type="EMBL" id="SVBY01000109">
    <property type="protein sequence ID" value="MBE6093613.1"/>
    <property type="molecule type" value="Genomic_DNA"/>
</dbReference>
<accession>A0A927WQX4</accession>
<proteinExistence type="predicted"/>
<gene>
    <name evidence="1" type="ORF">E7201_10715</name>
</gene>
<name>A0A927WQX4_SELRU</name>
<evidence type="ECO:0000313" key="2">
    <source>
        <dbReference type="Proteomes" id="UP000761380"/>
    </source>
</evidence>
<comment type="caution">
    <text evidence="1">The sequence shown here is derived from an EMBL/GenBank/DDBJ whole genome shotgun (WGS) entry which is preliminary data.</text>
</comment>
<dbReference type="AlphaFoldDB" id="A0A927WQX4"/>
<sequence length="292" mass="31914">MYAYETIQKILLPVLLIGAAACFISGIAVGKPAVAAANSAGTAVQKAAAVSEHSIQPIVGTWREAGAADARSLVIYADGKYEMTYKDGRAFGMVKVTTEEHPDGSKSYWYSFLEGGGVVLEDKDTASPWYSAYTSANEQWGAFARDEKKATQTDLYSGQDGAMHFVRYAENGYDKNRASIKAEDYIGVWGSGRCSAVVSREGNGLLVEIQWASNAAEGSRWVYHCSYDNFAAILFSNGDGTRIDYVYAENGTSKENMAYNDGHALFVLRDGIMRWQDKKENTDNGVEFTKLP</sequence>
<organism evidence="1 2">
    <name type="scientific">Selenomonas ruminantium</name>
    <dbReference type="NCBI Taxonomy" id="971"/>
    <lineage>
        <taxon>Bacteria</taxon>
        <taxon>Bacillati</taxon>
        <taxon>Bacillota</taxon>
        <taxon>Negativicutes</taxon>
        <taxon>Selenomonadales</taxon>
        <taxon>Selenomonadaceae</taxon>
        <taxon>Selenomonas</taxon>
    </lineage>
</organism>
<evidence type="ECO:0000313" key="1">
    <source>
        <dbReference type="EMBL" id="MBE6093613.1"/>
    </source>
</evidence>
<reference evidence="1" key="1">
    <citation type="submission" date="2019-04" db="EMBL/GenBank/DDBJ databases">
        <title>Evolution of Biomass-Degrading Anaerobic Consortia Revealed by Metagenomics.</title>
        <authorList>
            <person name="Peng X."/>
        </authorList>
    </citation>
    <scope>NUCLEOTIDE SEQUENCE</scope>
    <source>
        <strain evidence="1">SIG240</strain>
    </source>
</reference>